<dbReference type="AlphaFoldDB" id="A0A1T4NPF3"/>
<feature type="transmembrane region" description="Helical" evidence="1">
    <location>
        <begin position="37"/>
        <end position="57"/>
    </location>
</feature>
<organism evidence="2 3">
    <name type="scientific">Consotaella salsifontis</name>
    <dbReference type="NCBI Taxonomy" id="1365950"/>
    <lineage>
        <taxon>Bacteria</taxon>
        <taxon>Pseudomonadati</taxon>
        <taxon>Pseudomonadota</taxon>
        <taxon>Alphaproteobacteria</taxon>
        <taxon>Hyphomicrobiales</taxon>
        <taxon>Aurantimonadaceae</taxon>
        <taxon>Consotaella</taxon>
    </lineage>
</organism>
<dbReference type="OrthoDB" id="7173378at2"/>
<dbReference type="STRING" id="1365950.SAMN05428963_103118"/>
<keyword evidence="1" id="KW-1133">Transmembrane helix</keyword>
<feature type="transmembrane region" description="Helical" evidence="1">
    <location>
        <begin position="101"/>
        <end position="121"/>
    </location>
</feature>
<accession>A0A1T4NPF3</accession>
<dbReference type="Proteomes" id="UP000190135">
    <property type="component" value="Unassembled WGS sequence"/>
</dbReference>
<protein>
    <submittedName>
        <fullName evidence="2">Uncharacterized membrane protein YgdD, TMEM256/DUF423 family</fullName>
    </submittedName>
</protein>
<keyword evidence="1" id="KW-0812">Transmembrane</keyword>
<gene>
    <name evidence="2" type="ORF">SAMN05428963_103118</name>
</gene>
<evidence type="ECO:0000313" key="3">
    <source>
        <dbReference type="Proteomes" id="UP000190135"/>
    </source>
</evidence>
<keyword evidence="1" id="KW-0472">Membrane</keyword>
<dbReference type="InterPro" id="IPR006696">
    <property type="entry name" value="DUF423"/>
</dbReference>
<dbReference type="EMBL" id="FUXL01000003">
    <property type="protein sequence ID" value="SJZ81093.1"/>
    <property type="molecule type" value="Genomic_DNA"/>
</dbReference>
<dbReference type="Pfam" id="PF04241">
    <property type="entry name" value="DUF423"/>
    <property type="match status" value="1"/>
</dbReference>
<sequence length="141" mass="14233">MNRTVAAIILFVAGLLGAGGVAGLAYAAHGGGDTHFIASAAGIAVAHAPILAALALARPGALRGAWLAAMLLAIGAVLFSGDLTMRTFIGDRLFPYAAPTGGLAMIAGWLTISLGAIANLFTEPAEPRRIESGLLPMDRGR</sequence>
<reference evidence="3" key="1">
    <citation type="submission" date="2017-02" db="EMBL/GenBank/DDBJ databases">
        <authorList>
            <person name="Varghese N."/>
            <person name="Submissions S."/>
        </authorList>
    </citation>
    <scope>NUCLEOTIDE SEQUENCE [LARGE SCALE GENOMIC DNA]</scope>
    <source>
        <strain evidence="3">USBA 369</strain>
    </source>
</reference>
<name>A0A1T4NPF3_9HYPH</name>
<evidence type="ECO:0000256" key="1">
    <source>
        <dbReference type="SAM" id="Phobius"/>
    </source>
</evidence>
<dbReference type="RefSeq" id="WP_078707233.1">
    <property type="nucleotide sequence ID" value="NZ_FUXL01000003.1"/>
</dbReference>
<evidence type="ECO:0000313" key="2">
    <source>
        <dbReference type="EMBL" id="SJZ81093.1"/>
    </source>
</evidence>
<keyword evidence="3" id="KW-1185">Reference proteome</keyword>
<feature type="transmembrane region" description="Helical" evidence="1">
    <location>
        <begin position="64"/>
        <end position="81"/>
    </location>
</feature>
<proteinExistence type="predicted"/>